<sequence length="699" mass="74688">MHSDRTNSNNGRPLKPTLATTRTAKTPIAPRLAPSVASSVSSSQTSRTARSNVGTTPRAATTAHQEDVTPVKAFLSNNITPRSSSRKSRVGVSSTNSTPSPTPSATPTSTRPASTVDFSSRDHGHGYSGLGGCGLPGAQSNSRPRSTVGGSNSHTPAPARAPLTNLYNHAASDVGAARDGSPMFFHANDARSQDTAPPPPPKKGPVFFYANGQQDETLRALPAPSPPLSATGRSQVESKFFHVDALSEARSNPPILTPPPNSALPEPWAVATSTPQFQSLRPPSPSKENIHLSYRKGASQVIRPTLSSRTSALSIISGQSHIPECDSDRSKRRRSSAASSVVRLGHGKSASLSSIDSVASLKKVSTNDSHSIAPSPLHNEKRVISNGSLSESVASAPALETSNLSGLHSPSLPSPTKSSNGKSALEHMNGLAANARRERKVLDLEISNSSLLAINRQLEKEVRKQKAEIRRFRRMSRAGRFSTDTIVSDPEGFSAVGVGDFGELSDMDEEVEEDQEDPESSSDSSFDEGTMSPTTLAERDAAHRIRDERRLQLDLSKHRELLLDSQKMNQSLKRCLTWTEDLIKDAQKALNYQVRVSDVRLGGRVLISEEQPETEQEEDSKAGGTLLSPWTPPHQAINSMGHLSLNGSDRPDRDSGVDLDGLQSVSADPQCDDIPPLGSPLYETPAPSALATSNIRDAF</sequence>
<organism evidence="3 4">
    <name type="scientific">Lophiostoma macrostomum CBS 122681</name>
    <dbReference type="NCBI Taxonomy" id="1314788"/>
    <lineage>
        <taxon>Eukaryota</taxon>
        <taxon>Fungi</taxon>
        <taxon>Dikarya</taxon>
        <taxon>Ascomycota</taxon>
        <taxon>Pezizomycotina</taxon>
        <taxon>Dothideomycetes</taxon>
        <taxon>Pleosporomycetidae</taxon>
        <taxon>Pleosporales</taxon>
        <taxon>Lophiostomataceae</taxon>
        <taxon>Lophiostoma</taxon>
    </lineage>
</organism>
<feature type="compositionally biased region" description="Low complexity" evidence="2">
    <location>
        <begin position="35"/>
        <end position="51"/>
    </location>
</feature>
<evidence type="ECO:0000256" key="2">
    <source>
        <dbReference type="SAM" id="MobiDB-lite"/>
    </source>
</evidence>
<proteinExistence type="predicted"/>
<protein>
    <submittedName>
        <fullName evidence="3">Uncharacterized protein</fullName>
    </submittedName>
</protein>
<feature type="region of interest" description="Disordered" evidence="2">
    <location>
        <begin position="508"/>
        <end position="543"/>
    </location>
</feature>
<dbReference type="PANTHER" id="PTHR38701">
    <property type="entry name" value="CHROMOSOME 8, WHOLE GENOME SHOTGUN SEQUENCE"/>
    <property type="match status" value="1"/>
</dbReference>
<feature type="compositionally biased region" description="Polar residues" evidence="2">
    <location>
        <begin position="138"/>
        <end position="155"/>
    </location>
</feature>
<accession>A0A6A6SYB5</accession>
<gene>
    <name evidence="3" type="ORF">K491DRAFT_696400</name>
</gene>
<feature type="compositionally biased region" description="Polar residues" evidence="2">
    <location>
        <begin position="690"/>
        <end position="699"/>
    </location>
</feature>
<feature type="compositionally biased region" description="Low complexity" evidence="2">
    <location>
        <begin position="402"/>
        <end position="415"/>
    </location>
</feature>
<feature type="region of interest" description="Disordered" evidence="2">
    <location>
        <begin position="1"/>
        <end position="161"/>
    </location>
</feature>
<feature type="compositionally biased region" description="Acidic residues" evidence="2">
    <location>
        <begin position="508"/>
        <end position="520"/>
    </location>
</feature>
<feature type="compositionally biased region" description="Low complexity" evidence="2">
    <location>
        <begin position="90"/>
        <end position="115"/>
    </location>
</feature>
<evidence type="ECO:0000313" key="4">
    <source>
        <dbReference type="Proteomes" id="UP000799324"/>
    </source>
</evidence>
<feature type="compositionally biased region" description="Low complexity" evidence="2">
    <location>
        <begin position="336"/>
        <end position="346"/>
    </location>
</feature>
<feature type="region of interest" description="Disordered" evidence="2">
    <location>
        <begin position="320"/>
        <end position="346"/>
    </location>
</feature>
<feature type="compositionally biased region" description="Polar residues" evidence="2">
    <location>
        <begin position="52"/>
        <end position="63"/>
    </location>
</feature>
<evidence type="ECO:0000256" key="1">
    <source>
        <dbReference type="SAM" id="Coils"/>
    </source>
</evidence>
<evidence type="ECO:0000313" key="3">
    <source>
        <dbReference type="EMBL" id="KAF2651488.1"/>
    </source>
</evidence>
<feature type="compositionally biased region" description="Gly residues" evidence="2">
    <location>
        <begin position="126"/>
        <end position="135"/>
    </location>
</feature>
<feature type="compositionally biased region" description="Polar residues" evidence="2">
    <location>
        <begin position="1"/>
        <end position="11"/>
    </location>
</feature>
<name>A0A6A6SYB5_9PLEO</name>
<reference evidence="3" key="1">
    <citation type="journal article" date="2020" name="Stud. Mycol.">
        <title>101 Dothideomycetes genomes: a test case for predicting lifestyles and emergence of pathogens.</title>
        <authorList>
            <person name="Haridas S."/>
            <person name="Albert R."/>
            <person name="Binder M."/>
            <person name="Bloem J."/>
            <person name="Labutti K."/>
            <person name="Salamov A."/>
            <person name="Andreopoulos B."/>
            <person name="Baker S."/>
            <person name="Barry K."/>
            <person name="Bills G."/>
            <person name="Bluhm B."/>
            <person name="Cannon C."/>
            <person name="Castanera R."/>
            <person name="Culley D."/>
            <person name="Daum C."/>
            <person name="Ezra D."/>
            <person name="Gonzalez J."/>
            <person name="Henrissat B."/>
            <person name="Kuo A."/>
            <person name="Liang C."/>
            <person name="Lipzen A."/>
            <person name="Lutzoni F."/>
            <person name="Magnuson J."/>
            <person name="Mondo S."/>
            <person name="Nolan M."/>
            <person name="Ohm R."/>
            <person name="Pangilinan J."/>
            <person name="Park H.-J."/>
            <person name="Ramirez L."/>
            <person name="Alfaro M."/>
            <person name="Sun H."/>
            <person name="Tritt A."/>
            <person name="Yoshinaga Y."/>
            <person name="Zwiers L.-H."/>
            <person name="Turgeon B."/>
            <person name="Goodwin S."/>
            <person name="Spatafora J."/>
            <person name="Crous P."/>
            <person name="Grigoriev I."/>
        </authorList>
    </citation>
    <scope>NUCLEOTIDE SEQUENCE</scope>
    <source>
        <strain evidence="3">CBS 122681</strain>
    </source>
</reference>
<dbReference type="AlphaFoldDB" id="A0A6A6SYB5"/>
<dbReference type="OrthoDB" id="2555519at2759"/>
<feature type="coiled-coil region" evidence="1">
    <location>
        <begin position="448"/>
        <end position="475"/>
    </location>
</feature>
<keyword evidence="1" id="KW-0175">Coiled coil</keyword>
<feature type="region of interest" description="Disordered" evidence="2">
    <location>
        <begin position="607"/>
        <end position="699"/>
    </location>
</feature>
<dbReference type="EMBL" id="MU004424">
    <property type="protein sequence ID" value="KAF2651488.1"/>
    <property type="molecule type" value="Genomic_DNA"/>
</dbReference>
<feature type="region of interest" description="Disordered" evidence="2">
    <location>
        <begin position="395"/>
        <end position="423"/>
    </location>
</feature>
<dbReference type="PANTHER" id="PTHR38701:SF1">
    <property type="entry name" value="UP-REGULATED DURING SEPTATION PROTEIN 1 DOMAIN-CONTAINING PROTEIN"/>
    <property type="match status" value="1"/>
</dbReference>
<keyword evidence="4" id="KW-1185">Reference proteome</keyword>
<dbReference type="Proteomes" id="UP000799324">
    <property type="component" value="Unassembled WGS sequence"/>
</dbReference>